<comment type="caution">
    <text evidence="2">The sequence shown here is derived from an EMBL/GenBank/DDBJ whole genome shotgun (WGS) entry which is preliminary data.</text>
</comment>
<accession>S9R439</accession>
<evidence type="ECO:0000313" key="3">
    <source>
        <dbReference type="Proteomes" id="UP000011682"/>
    </source>
</evidence>
<sequence>MALRVEVVEQGGTGAPDVQVAGGGRSESDARCGGHSRRGRIAGAVSCGQRSGRFPVP</sequence>
<evidence type="ECO:0000256" key="1">
    <source>
        <dbReference type="SAM" id="MobiDB-lite"/>
    </source>
</evidence>
<proteinExistence type="predicted"/>
<keyword evidence="3" id="KW-1185">Reference proteome</keyword>
<name>S9R439_CYSF2</name>
<protein>
    <submittedName>
        <fullName evidence="2">Uncharacterized protein</fullName>
    </submittedName>
</protein>
<organism evidence="2 3">
    <name type="scientific">Cystobacter fuscus (strain ATCC 25194 / DSM 2262 / NBRC 100088 / M29)</name>
    <dbReference type="NCBI Taxonomy" id="1242864"/>
    <lineage>
        <taxon>Bacteria</taxon>
        <taxon>Pseudomonadati</taxon>
        <taxon>Myxococcota</taxon>
        <taxon>Myxococcia</taxon>
        <taxon>Myxococcales</taxon>
        <taxon>Cystobacterineae</taxon>
        <taxon>Archangiaceae</taxon>
        <taxon>Cystobacter</taxon>
    </lineage>
</organism>
<gene>
    <name evidence="2" type="ORF">D187_006046</name>
</gene>
<dbReference type="AlphaFoldDB" id="S9R439"/>
<dbReference type="Proteomes" id="UP000011682">
    <property type="component" value="Unassembled WGS sequence"/>
</dbReference>
<feature type="region of interest" description="Disordered" evidence="1">
    <location>
        <begin position="1"/>
        <end position="38"/>
    </location>
</feature>
<reference evidence="2" key="1">
    <citation type="submission" date="2013-05" db="EMBL/GenBank/DDBJ databases">
        <title>Genome assembly of Cystobacter fuscus DSM 2262.</title>
        <authorList>
            <person name="Sharma G."/>
            <person name="Khatri I."/>
            <person name="Kaur C."/>
            <person name="Mayilraj S."/>
            <person name="Subramanian S."/>
        </authorList>
    </citation>
    <scope>NUCLEOTIDE SEQUENCE [LARGE SCALE GENOMIC DNA]</scope>
    <source>
        <strain evidence="2">DSM 2262</strain>
    </source>
</reference>
<dbReference type="EMBL" id="ANAH02000005">
    <property type="protein sequence ID" value="EPX63638.1"/>
    <property type="molecule type" value="Genomic_DNA"/>
</dbReference>
<evidence type="ECO:0000313" key="2">
    <source>
        <dbReference type="EMBL" id="EPX63638.1"/>
    </source>
</evidence>